<evidence type="ECO:0000256" key="9">
    <source>
        <dbReference type="ARBA" id="ARBA00023136"/>
    </source>
</evidence>
<feature type="domain" description="Trimeric autotransporter adhesin YadA-like head" evidence="14">
    <location>
        <begin position="214"/>
        <end position="239"/>
    </location>
</feature>
<keyword evidence="12" id="KW-1133">Transmembrane helix</keyword>
<keyword evidence="6 12" id="KW-0812">Transmembrane</keyword>
<evidence type="ECO:0000256" key="5">
    <source>
        <dbReference type="ARBA" id="ARBA00022452"/>
    </source>
</evidence>
<dbReference type="Pfam" id="PF13018">
    <property type="entry name" value="ESPR"/>
    <property type="match status" value="1"/>
</dbReference>
<dbReference type="Pfam" id="PF05662">
    <property type="entry name" value="YadA_stalk"/>
    <property type="match status" value="5"/>
</dbReference>
<comment type="similarity">
    <text evidence="3">Belongs to the autotransporter-2 (AT-2) (TC 1.B.40) family.</text>
</comment>
<keyword evidence="18" id="KW-1185">Reference proteome</keyword>
<dbReference type="InterPro" id="IPR008640">
    <property type="entry name" value="Adhesin_Head_dom"/>
</dbReference>
<dbReference type="SUPFAM" id="SSF54523">
    <property type="entry name" value="Pili subunits"/>
    <property type="match status" value="1"/>
</dbReference>
<reference evidence="17 18" key="1">
    <citation type="submission" date="2020-09" db="EMBL/GenBank/DDBJ databases">
        <title>Dyella sp. 7MK23 isolated from forest soil.</title>
        <authorList>
            <person name="Fu J."/>
        </authorList>
    </citation>
    <scope>NUCLEOTIDE SEQUENCE [LARGE SCALE GENOMIC DNA]</scope>
    <source>
        <strain evidence="17 18">7MK23</strain>
    </source>
</reference>
<feature type="transmembrane region" description="Helical" evidence="12">
    <location>
        <begin position="33"/>
        <end position="53"/>
    </location>
</feature>
<dbReference type="InterPro" id="IPR005594">
    <property type="entry name" value="YadA_C"/>
</dbReference>
<evidence type="ECO:0000259" key="14">
    <source>
        <dbReference type="Pfam" id="PF05658"/>
    </source>
</evidence>
<name>A0ABR9G7S1_9GAMM</name>
<dbReference type="InterPro" id="IPR008635">
    <property type="entry name" value="Coiled_stalk_dom"/>
</dbReference>
<evidence type="ECO:0000256" key="8">
    <source>
        <dbReference type="ARBA" id="ARBA00022927"/>
    </source>
</evidence>
<organism evidence="17 18">
    <name type="scientific">Dyella acidiphila</name>
    <dbReference type="NCBI Taxonomy" id="2775866"/>
    <lineage>
        <taxon>Bacteria</taxon>
        <taxon>Pseudomonadati</taxon>
        <taxon>Pseudomonadota</taxon>
        <taxon>Gammaproteobacteria</taxon>
        <taxon>Lysobacterales</taxon>
        <taxon>Rhodanobacteraceae</taxon>
        <taxon>Dyella</taxon>
    </lineage>
</organism>
<feature type="compositionally biased region" description="Polar residues" evidence="11">
    <location>
        <begin position="591"/>
        <end position="627"/>
    </location>
</feature>
<dbReference type="Proteomes" id="UP000651010">
    <property type="component" value="Unassembled WGS sequence"/>
</dbReference>
<protein>
    <submittedName>
        <fullName evidence="17">YadA-like family protein</fullName>
    </submittedName>
</protein>
<sequence length="744" mass="72234">MNAIYRVVWNAETGKWVVASELAKGRKKKSASAVAMAVTAVLGLSFTGGSAFADTGSAATPGAACTMADGRLGVYDTSNTCVANTRGQGGVDQRAVAPRAALADDLIKVTYNTSSGTQTNASATGSGTIAIGDGAVSGGTNAVDSIAVGIGSKSTASQAVAVGRYASATGVYAIALSNEASAAATSSLAFGDKSSVDATSTGAAAIGSSAKVAANAANSVALGNGSTVSAANTVSIGSSTLTRTLTGLANGEVSSASKDAINGAQLYALQGRIDNGTVGLVQQDATTKKITVASGSEGDTVDFSGTKDGKALTRKLTGLSAGSLSENSTDAVTGAQLYATNANVKTNSDDIAALQTGSLGLVQQDADTHAITVAAGTGGSAISIAGTDGGRVLGGLANGTENTDAVTIAQLKAVGLMDGNGNTLAALTYDDLTMSSAMLGGTKGTVIRNLANGSIAHGSSEAVNGGQLFDLQQNFTNQINTLNGQVNNLNDNVNGILQGIADGSITGNGSVTSPGTGTNSASVGEGSTASGSGSTAVGVDATASGDNSTASGSHAVASGTDSTATGANAVASGSGSTASGANAVASGTNSTAVGSNSSATGNNSVALGANSTADRDNTVSVGSAGNERQITNVAAGTERTDAANWGQVQDAVNGVQDWARGQFEQVDRRINGMGAMSAAYSQMAFSAQGVDKLNRVGVGVGTQGGQSAFAVGYSHQIAPNLNVSFGGSTSGRDTSVGAGMAIGW</sequence>
<feature type="compositionally biased region" description="Low complexity" evidence="11">
    <location>
        <begin position="562"/>
        <end position="590"/>
    </location>
</feature>
<keyword evidence="8" id="KW-0653">Protein transport</keyword>
<dbReference type="Gene3D" id="3.30.1300.30">
    <property type="entry name" value="GSPII I/J protein-like"/>
    <property type="match status" value="1"/>
</dbReference>
<comment type="subcellular location">
    <subcellularLocation>
        <location evidence="2">Cell outer membrane</location>
    </subcellularLocation>
    <subcellularLocation>
        <location evidence="1">Cell surface</location>
    </subcellularLocation>
</comment>
<keyword evidence="10" id="KW-0998">Cell outer membrane</keyword>
<feature type="domain" description="Trimeric autotransporter adhesin YadA-like stalk" evidence="15">
    <location>
        <begin position="629"/>
        <end position="656"/>
    </location>
</feature>
<feature type="domain" description="Trimeric autotransporter adhesin YadA-like head" evidence="14">
    <location>
        <begin position="571"/>
        <end position="597"/>
    </location>
</feature>
<keyword evidence="4" id="KW-0813">Transport</keyword>
<evidence type="ECO:0000256" key="2">
    <source>
        <dbReference type="ARBA" id="ARBA00004442"/>
    </source>
</evidence>
<evidence type="ECO:0000313" key="17">
    <source>
        <dbReference type="EMBL" id="MBE1160091.1"/>
    </source>
</evidence>
<evidence type="ECO:0000256" key="12">
    <source>
        <dbReference type="SAM" id="Phobius"/>
    </source>
</evidence>
<feature type="region of interest" description="Disordered" evidence="11">
    <location>
        <begin position="508"/>
        <end position="627"/>
    </location>
</feature>
<dbReference type="Pfam" id="PF03895">
    <property type="entry name" value="YadA_anchor"/>
    <property type="match status" value="1"/>
</dbReference>
<proteinExistence type="inferred from homology"/>
<evidence type="ECO:0000256" key="4">
    <source>
        <dbReference type="ARBA" id="ARBA00022448"/>
    </source>
</evidence>
<feature type="domain" description="Trimeric autotransporter adhesin YadA-like head" evidence="14">
    <location>
        <begin position="543"/>
        <end position="569"/>
    </location>
</feature>
<dbReference type="InterPro" id="IPR011049">
    <property type="entry name" value="Serralysin-like_metalloprot_C"/>
</dbReference>
<dbReference type="EMBL" id="JACZZA010000002">
    <property type="protein sequence ID" value="MBE1160091.1"/>
    <property type="molecule type" value="Genomic_DNA"/>
</dbReference>
<feature type="domain" description="Trimeric autotransporter adhesin YadA-like stalk" evidence="15">
    <location>
        <begin position="315"/>
        <end position="353"/>
    </location>
</feature>
<accession>A0ABR9G7S1</accession>
<evidence type="ECO:0000256" key="7">
    <source>
        <dbReference type="ARBA" id="ARBA00022729"/>
    </source>
</evidence>
<feature type="domain" description="Trimeric autotransporter adhesin YadA-like head" evidence="14">
    <location>
        <begin position="599"/>
        <end position="623"/>
    </location>
</feature>
<evidence type="ECO:0000256" key="6">
    <source>
        <dbReference type="ARBA" id="ARBA00022692"/>
    </source>
</evidence>
<keyword evidence="9 12" id="KW-0472">Membrane</keyword>
<feature type="domain" description="Trimeric autotransporter adhesin YadA-like stalk" evidence="15">
    <location>
        <begin position="395"/>
        <end position="415"/>
    </location>
</feature>
<evidence type="ECO:0000256" key="11">
    <source>
        <dbReference type="SAM" id="MobiDB-lite"/>
    </source>
</evidence>
<evidence type="ECO:0000259" key="15">
    <source>
        <dbReference type="Pfam" id="PF05662"/>
    </source>
</evidence>
<feature type="domain" description="Trimeric autotransporter adhesin YadA-like head" evidence="14">
    <location>
        <begin position="516"/>
        <end position="539"/>
    </location>
</feature>
<feature type="domain" description="Trimeric autotransporter adhesin YadA-like stalk" evidence="15">
    <location>
        <begin position="245"/>
        <end position="283"/>
    </location>
</feature>
<dbReference type="Pfam" id="PF05658">
    <property type="entry name" value="YadA_head"/>
    <property type="match status" value="6"/>
</dbReference>
<feature type="domain" description="Trimeric autotransporter adhesin YadA-like stalk" evidence="15">
    <location>
        <begin position="447"/>
        <end position="491"/>
    </location>
</feature>
<dbReference type="InterPro" id="IPR045584">
    <property type="entry name" value="Pilin-like"/>
</dbReference>
<evidence type="ECO:0000256" key="3">
    <source>
        <dbReference type="ARBA" id="ARBA00005848"/>
    </source>
</evidence>
<gene>
    <name evidence="17" type="ORF">IGX34_06805</name>
</gene>
<feature type="domain" description="ESPR" evidence="16">
    <location>
        <begin position="1"/>
        <end position="46"/>
    </location>
</feature>
<dbReference type="InterPro" id="IPR024973">
    <property type="entry name" value="ESPR"/>
</dbReference>
<dbReference type="Gene3D" id="1.20.5.170">
    <property type="match status" value="2"/>
</dbReference>
<evidence type="ECO:0000256" key="1">
    <source>
        <dbReference type="ARBA" id="ARBA00004241"/>
    </source>
</evidence>
<evidence type="ECO:0000259" key="16">
    <source>
        <dbReference type="Pfam" id="PF13018"/>
    </source>
</evidence>
<evidence type="ECO:0000259" key="13">
    <source>
        <dbReference type="Pfam" id="PF03895"/>
    </source>
</evidence>
<feature type="compositionally biased region" description="Low complexity" evidence="11">
    <location>
        <begin position="520"/>
        <end position="539"/>
    </location>
</feature>
<keyword evidence="5" id="KW-1134">Transmembrane beta strand</keyword>
<dbReference type="SUPFAM" id="SSF101967">
    <property type="entry name" value="Adhesin YadA, collagen-binding domain"/>
    <property type="match status" value="2"/>
</dbReference>
<dbReference type="CDD" id="cd12820">
    <property type="entry name" value="LbR_YadA-like"/>
    <property type="match status" value="1"/>
</dbReference>
<keyword evidence="7" id="KW-0732">Signal</keyword>
<evidence type="ECO:0000256" key="10">
    <source>
        <dbReference type="ARBA" id="ARBA00023237"/>
    </source>
</evidence>
<feature type="domain" description="Trimeric autotransporter adhesin YadA-like head" evidence="14">
    <location>
        <begin position="143"/>
        <end position="166"/>
    </location>
</feature>
<comment type="caution">
    <text evidence="17">The sequence shown here is derived from an EMBL/GenBank/DDBJ whole genome shotgun (WGS) entry which is preliminary data.</text>
</comment>
<evidence type="ECO:0000313" key="18">
    <source>
        <dbReference type="Proteomes" id="UP000651010"/>
    </source>
</evidence>
<dbReference type="Gene3D" id="2.150.10.10">
    <property type="entry name" value="Serralysin-like metalloprotease, C-terminal"/>
    <property type="match status" value="2"/>
</dbReference>
<feature type="compositionally biased region" description="Polar residues" evidence="11">
    <location>
        <begin position="508"/>
        <end position="519"/>
    </location>
</feature>
<feature type="domain" description="Trimeric autotransporter adhesin YadA-like C-terminal membrane anchor" evidence="13">
    <location>
        <begin position="695"/>
        <end position="744"/>
    </location>
</feature>